<dbReference type="Pfam" id="PF13302">
    <property type="entry name" value="Acetyltransf_3"/>
    <property type="match status" value="1"/>
</dbReference>
<gene>
    <name evidence="2" type="ORF">LNKW23_14640</name>
</gene>
<dbReference type="Gene3D" id="3.40.630.30">
    <property type="match status" value="1"/>
</dbReference>
<name>A0ABQ6LP89_9RHOB</name>
<dbReference type="PROSITE" id="PS51186">
    <property type="entry name" value="GNAT"/>
    <property type="match status" value="1"/>
</dbReference>
<evidence type="ECO:0000259" key="1">
    <source>
        <dbReference type="PROSITE" id="PS51186"/>
    </source>
</evidence>
<dbReference type="InterPro" id="IPR000182">
    <property type="entry name" value="GNAT_dom"/>
</dbReference>
<feature type="domain" description="N-acetyltransferase" evidence="1">
    <location>
        <begin position="19"/>
        <end position="175"/>
    </location>
</feature>
<dbReference type="InterPro" id="IPR016181">
    <property type="entry name" value="Acyl_CoA_acyltransferase"/>
</dbReference>
<proteinExistence type="predicted"/>
<keyword evidence="3" id="KW-1185">Reference proteome</keyword>
<comment type="caution">
    <text evidence="2">The sequence shown here is derived from an EMBL/GenBank/DDBJ whole genome shotgun (WGS) entry which is preliminary data.</text>
</comment>
<protein>
    <recommendedName>
        <fullName evidence="1">N-acetyltransferase domain-containing protein</fullName>
    </recommendedName>
</protein>
<dbReference type="Proteomes" id="UP001239909">
    <property type="component" value="Unassembled WGS sequence"/>
</dbReference>
<accession>A0ABQ6LP89</accession>
<dbReference type="SUPFAM" id="SSF55729">
    <property type="entry name" value="Acyl-CoA N-acyltransferases (Nat)"/>
    <property type="match status" value="1"/>
</dbReference>
<dbReference type="RefSeq" id="WP_285671013.1">
    <property type="nucleotide sequence ID" value="NZ_BSYI01000009.1"/>
</dbReference>
<organism evidence="2 3">
    <name type="scientific">Paralimibaculum aggregatum</name>
    <dbReference type="NCBI Taxonomy" id="3036245"/>
    <lineage>
        <taxon>Bacteria</taxon>
        <taxon>Pseudomonadati</taxon>
        <taxon>Pseudomonadota</taxon>
        <taxon>Alphaproteobacteria</taxon>
        <taxon>Rhodobacterales</taxon>
        <taxon>Paracoccaceae</taxon>
        <taxon>Paralimibaculum</taxon>
    </lineage>
</organism>
<evidence type="ECO:0000313" key="3">
    <source>
        <dbReference type="Proteomes" id="UP001239909"/>
    </source>
</evidence>
<dbReference type="CDD" id="cd04301">
    <property type="entry name" value="NAT_SF"/>
    <property type="match status" value="1"/>
</dbReference>
<evidence type="ECO:0000313" key="2">
    <source>
        <dbReference type="EMBL" id="GMG82251.1"/>
    </source>
</evidence>
<sequence>MASEPPEPRIVTARDGTRLRLRPIRPADWQGVRQGFESWSAEQKRQRMLGAIEHLSDTAAQRFATLRDPAHEICLVLAAEDDDSDLLGGARLVGAPGRDDGEFAVSIRGDAQGRGLGRLALEAVLAEGPARGITRAWGLIGRRNEGMLALARRLGFALRAFPDDMALLLAEKDLGPG</sequence>
<reference evidence="2 3" key="1">
    <citation type="submission" date="2023-04" db="EMBL/GenBank/DDBJ databases">
        <title>Marinoamorphus aggregata gen. nov., sp. Nov., isolate from tissue of brittle star Ophioplocus japonicus.</title>
        <authorList>
            <person name="Kawano K."/>
            <person name="Sawayama S."/>
            <person name="Nakagawa S."/>
        </authorList>
    </citation>
    <scope>NUCLEOTIDE SEQUENCE [LARGE SCALE GENOMIC DNA]</scope>
    <source>
        <strain evidence="2 3">NKW23</strain>
    </source>
</reference>
<dbReference type="EMBL" id="BSYI01000009">
    <property type="protein sequence ID" value="GMG82251.1"/>
    <property type="molecule type" value="Genomic_DNA"/>
</dbReference>